<evidence type="ECO:0000256" key="2">
    <source>
        <dbReference type="ARBA" id="ARBA00022705"/>
    </source>
</evidence>
<dbReference type="Pfam" id="PF01446">
    <property type="entry name" value="Rep_1"/>
    <property type="match status" value="1"/>
</dbReference>
<dbReference type="GO" id="GO:0006260">
    <property type="term" value="P:DNA replication"/>
    <property type="evidence" value="ECO:0007669"/>
    <property type="project" value="UniProtKB-KW"/>
</dbReference>
<keyword evidence="2" id="KW-0235">DNA replication</keyword>
<accession>Q9X6D4</accession>
<name>Q9X6D4_CLOBE</name>
<proteinExistence type="inferred from homology"/>
<dbReference type="AlphaFoldDB" id="Q9X6D4"/>
<dbReference type="GO" id="GO:0003677">
    <property type="term" value="F:DNA binding"/>
    <property type="evidence" value="ECO:0007669"/>
    <property type="project" value="InterPro"/>
</dbReference>
<reference evidence="3" key="1">
    <citation type="submission" date="1999-03" db="EMBL/GenBank/DDBJ databases">
        <authorList>
            <person name="Li Y.-K."/>
            <person name="Tan D."/>
            <person name="Blaschek H."/>
        </authorList>
    </citation>
    <scope>NUCLEOTIDE SEQUENCE</scope>
    <source>
        <strain evidence="3">NCIMB 6444</strain>
    </source>
</reference>
<comment type="similarity">
    <text evidence="1">Belongs to the Gram-positive plasmids replication protein type 1 family.</text>
</comment>
<dbReference type="InterPro" id="IPR000989">
    <property type="entry name" value="Rep"/>
</dbReference>
<evidence type="ECO:0000313" key="3">
    <source>
        <dbReference type="EMBL" id="AAD33672.1"/>
    </source>
</evidence>
<protein>
    <submittedName>
        <fullName evidence="3">Rep protein</fullName>
    </submittedName>
</protein>
<reference evidence="3" key="2">
    <citation type="journal article" date="2002" name="J. Ind. Microbiol. Biotechnol.">
        <title>Molecular characterization and utilization of the CAK1 filamentous viruslike particle derived from Clostridium beijerinckii.</title>
        <authorList>
            <person name="Li Y."/>
            <person name="Blaschek H.P."/>
            <person name="Tan D."/>
        </authorList>
    </citation>
    <scope>NUCLEOTIDE SEQUENCE</scope>
    <source>
        <strain evidence="3">NCIMB 6444</strain>
    </source>
</reference>
<evidence type="ECO:0000256" key="1">
    <source>
        <dbReference type="ARBA" id="ARBA00008909"/>
    </source>
</evidence>
<sequence length="342" mass="40305">MDKNIILLSDKDKKDKERPWVSKKVKSDLLADSYERLKMFKKSEKVRDCGSFLEFRRFHDQSLKLNYANFCKDRLCPMCGWRRSLKIFGQTSQIMDKVTADKNYKFIFLTLTIRNVKGDDLSDTIDHMFKTWHLFIKRKKIKDSVLGWFRALEVTHDVDQLITPLSYSIRKKTLKKLGLNVGDPNPTFNTYHPHFHCIMMVPSRYYKEKELYIKQSDFSTMWKEVLKIDYEPIVHVEKFKGDTDYEVKKGVAESTKYTVKDNDYLLEDDELMTDSTVNILSNALFRRRLVALGGEFKKIAKELKLDDCLDGDLVHTDQLDRYDPYDKDHVIDALTGGNNFKR</sequence>
<dbReference type="EMBL" id="AF135472">
    <property type="protein sequence ID" value="AAD33672.1"/>
    <property type="molecule type" value="Genomic_DNA"/>
</dbReference>
<organism evidence="3">
    <name type="scientific">Clostridium beijerinckii</name>
    <name type="common">Clostridium MP</name>
    <dbReference type="NCBI Taxonomy" id="1520"/>
    <lineage>
        <taxon>Bacteria</taxon>
        <taxon>Bacillati</taxon>
        <taxon>Bacillota</taxon>
        <taxon>Clostridia</taxon>
        <taxon>Eubacteriales</taxon>
        <taxon>Clostridiaceae</taxon>
        <taxon>Clostridium</taxon>
    </lineage>
</organism>